<keyword evidence="2" id="KW-1133">Transmembrane helix</keyword>
<keyword evidence="4" id="KW-1185">Reference proteome</keyword>
<sequence>MTSPRRSPAGLIILGVAALTAASPFDGLLRGLLLGAGLALVLLGAYLSGHHQRRTRPHGRGEAGPWLPSRDETR</sequence>
<dbReference type="EMBL" id="JAVDYG010000001">
    <property type="protein sequence ID" value="MDR7362784.1"/>
    <property type="molecule type" value="Genomic_DNA"/>
</dbReference>
<protein>
    <recommendedName>
        <fullName evidence="5">DUF3040 domain-containing protein</fullName>
    </recommendedName>
</protein>
<organism evidence="3 4">
    <name type="scientific">Nocardioides marmoribigeumensis</name>
    <dbReference type="NCBI Taxonomy" id="433649"/>
    <lineage>
        <taxon>Bacteria</taxon>
        <taxon>Bacillati</taxon>
        <taxon>Actinomycetota</taxon>
        <taxon>Actinomycetes</taxon>
        <taxon>Propionibacteriales</taxon>
        <taxon>Nocardioidaceae</taxon>
        <taxon>Nocardioides</taxon>
    </lineage>
</organism>
<name>A0ABU2BVW9_9ACTN</name>
<dbReference type="Proteomes" id="UP001183648">
    <property type="component" value="Unassembled WGS sequence"/>
</dbReference>
<accession>A0ABU2BVW9</accession>
<feature type="region of interest" description="Disordered" evidence="1">
    <location>
        <begin position="50"/>
        <end position="74"/>
    </location>
</feature>
<reference evidence="3 4" key="1">
    <citation type="submission" date="2023-07" db="EMBL/GenBank/DDBJ databases">
        <title>Sequencing the genomes of 1000 actinobacteria strains.</title>
        <authorList>
            <person name="Klenk H.-P."/>
        </authorList>
    </citation>
    <scope>NUCLEOTIDE SEQUENCE [LARGE SCALE GENOMIC DNA]</scope>
    <source>
        <strain evidence="3 4">DSM 19426</strain>
    </source>
</reference>
<evidence type="ECO:0000256" key="1">
    <source>
        <dbReference type="SAM" id="MobiDB-lite"/>
    </source>
</evidence>
<comment type="caution">
    <text evidence="3">The sequence shown here is derived from an EMBL/GenBank/DDBJ whole genome shotgun (WGS) entry which is preliminary data.</text>
</comment>
<feature type="transmembrane region" description="Helical" evidence="2">
    <location>
        <begin position="32"/>
        <end position="49"/>
    </location>
</feature>
<proteinExistence type="predicted"/>
<keyword evidence="2" id="KW-0812">Transmembrane</keyword>
<evidence type="ECO:0008006" key="5">
    <source>
        <dbReference type="Google" id="ProtNLM"/>
    </source>
</evidence>
<evidence type="ECO:0000256" key="2">
    <source>
        <dbReference type="SAM" id="Phobius"/>
    </source>
</evidence>
<dbReference type="RefSeq" id="WP_310302206.1">
    <property type="nucleotide sequence ID" value="NZ_BAAAPS010000013.1"/>
</dbReference>
<evidence type="ECO:0000313" key="4">
    <source>
        <dbReference type="Proteomes" id="UP001183648"/>
    </source>
</evidence>
<evidence type="ECO:0000313" key="3">
    <source>
        <dbReference type="EMBL" id="MDR7362784.1"/>
    </source>
</evidence>
<gene>
    <name evidence="3" type="ORF">J2S63_002337</name>
</gene>
<keyword evidence="2" id="KW-0472">Membrane</keyword>